<sequence length="164" mass="18986">MHPYQHVFLHRGPSRIFWFFIGAGVATWWHHSSIMRDHRAQYFPCVMHRRVQDSPSDPPPQEAAPWKPSWGPDRTPAGWHQQRDWEQDKERLRHIQKRAGETVRNPPSIPPVAHIKSSPQVIDLSESTLDSIVTSAESLKAKLAELRAERERLEAEKKVVQPDA</sequence>
<dbReference type="OrthoDB" id="2960209at2759"/>
<keyword evidence="1" id="KW-0175">Coiled coil</keyword>
<keyword evidence="5" id="KW-1185">Reference proteome</keyword>
<feature type="region of interest" description="Disordered" evidence="2">
    <location>
        <begin position="51"/>
        <end position="85"/>
    </location>
</feature>
<protein>
    <submittedName>
        <fullName evidence="4">Uncharacterized protein</fullName>
    </submittedName>
</protein>
<keyword evidence="3" id="KW-0472">Membrane</keyword>
<reference evidence="4" key="1">
    <citation type="submission" date="2021-03" db="EMBL/GenBank/DDBJ databases">
        <title>Evolutionary innovations through gain and loss of genes in the ectomycorrhizal Boletales.</title>
        <authorList>
            <person name="Wu G."/>
            <person name="Miyauchi S."/>
            <person name="Morin E."/>
            <person name="Yang Z.-L."/>
            <person name="Xu J."/>
            <person name="Martin F.M."/>
        </authorList>
    </citation>
    <scope>NUCLEOTIDE SEQUENCE</scope>
    <source>
        <strain evidence="4">BR01</strain>
    </source>
</reference>
<comment type="caution">
    <text evidence="4">The sequence shown here is derived from an EMBL/GenBank/DDBJ whole genome shotgun (WGS) entry which is preliminary data.</text>
</comment>
<dbReference type="Proteomes" id="UP000683000">
    <property type="component" value="Unassembled WGS sequence"/>
</dbReference>
<feature type="transmembrane region" description="Helical" evidence="3">
    <location>
        <begin position="12"/>
        <end position="29"/>
    </location>
</feature>
<organism evidence="4 5">
    <name type="scientific">Boletus reticuloceps</name>
    <dbReference type="NCBI Taxonomy" id="495285"/>
    <lineage>
        <taxon>Eukaryota</taxon>
        <taxon>Fungi</taxon>
        <taxon>Dikarya</taxon>
        <taxon>Basidiomycota</taxon>
        <taxon>Agaricomycotina</taxon>
        <taxon>Agaricomycetes</taxon>
        <taxon>Agaricomycetidae</taxon>
        <taxon>Boletales</taxon>
        <taxon>Boletineae</taxon>
        <taxon>Boletaceae</taxon>
        <taxon>Boletoideae</taxon>
        <taxon>Boletus</taxon>
    </lineage>
</organism>
<gene>
    <name evidence="4" type="ORF">JVT61DRAFT_212</name>
</gene>
<keyword evidence="3" id="KW-1133">Transmembrane helix</keyword>
<evidence type="ECO:0000256" key="3">
    <source>
        <dbReference type="SAM" id="Phobius"/>
    </source>
</evidence>
<evidence type="ECO:0000313" key="5">
    <source>
        <dbReference type="Proteomes" id="UP000683000"/>
    </source>
</evidence>
<proteinExistence type="predicted"/>
<evidence type="ECO:0000313" key="4">
    <source>
        <dbReference type="EMBL" id="KAG6381614.1"/>
    </source>
</evidence>
<dbReference type="EMBL" id="JAGFBS010000001">
    <property type="protein sequence ID" value="KAG6381614.1"/>
    <property type="molecule type" value="Genomic_DNA"/>
</dbReference>
<accession>A0A8I2Z0N7</accession>
<evidence type="ECO:0000256" key="2">
    <source>
        <dbReference type="SAM" id="MobiDB-lite"/>
    </source>
</evidence>
<feature type="coiled-coil region" evidence="1">
    <location>
        <begin position="129"/>
        <end position="159"/>
    </location>
</feature>
<name>A0A8I2Z0N7_9AGAM</name>
<dbReference type="AlphaFoldDB" id="A0A8I2Z0N7"/>
<evidence type="ECO:0000256" key="1">
    <source>
        <dbReference type="SAM" id="Coils"/>
    </source>
</evidence>
<keyword evidence="3" id="KW-0812">Transmembrane</keyword>